<feature type="disulfide bond" description="Redox-active" evidence="4">
    <location>
        <begin position="120"/>
        <end position="124"/>
    </location>
</feature>
<dbReference type="InterPro" id="IPR003782">
    <property type="entry name" value="SCO1/SenC"/>
</dbReference>
<sequence length="250" mass="29185">MLKIKLFLSFSRIFTPQLSFNTYLMSFLSFFRGYKNFGIFFTILCIIIITIIYNILNVKQPLPIYQPGMVSEELVDSTIQYKLKYHKIADFSLTNQNGETVTQNNYKDKIYVADFFFTTCQTICPIMTDHMEQIQNEIINDDEVMLLSHSVTPKIDSVAQLKKYAREKGVIDRKWNLVTGDKKQIYELARKSYLAVKTDGNGDQYDMIHTENFMLIDKKRQIRGFYDGTNPEDINQLLKDIETLKYFGGS</sequence>
<keyword evidence="5" id="KW-1133">Transmembrane helix</keyword>
<dbReference type="Pfam" id="PF02630">
    <property type="entry name" value="SCO1-SenC"/>
    <property type="match status" value="1"/>
</dbReference>
<dbReference type="PANTHER" id="PTHR12151:SF25">
    <property type="entry name" value="LINALOOL DEHYDRATASE_ISOMERASE DOMAIN-CONTAINING PROTEIN"/>
    <property type="match status" value="1"/>
</dbReference>
<organism evidence="7 8">
    <name type="scientific">Winogradskyella sediminis</name>
    <dbReference type="NCBI Taxonomy" id="1382466"/>
    <lineage>
        <taxon>Bacteria</taxon>
        <taxon>Pseudomonadati</taxon>
        <taxon>Bacteroidota</taxon>
        <taxon>Flavobacteriia</taxon>
        <taxon>Flavobacteriales</taxon>
        <taxon>Flavobacteriaceae</taxon>
        <taxon>Winogradskyella</taxon>
    </lineage>
</organism>
<feature type="binding site" evidence="3">
    <location>
        <position position="120"/>
    </location>
    <ligand>
        <name>Cu cation</name>
        <dbReference type="ChEBI" id="CHEBI:23378"/>
    </ligand>
</feature>
<reference evidence="7 8" key="1">
    <citation type="submission" date="2016-10" db="EMBL/GenBank/DDBJ databases">
        <authorList>
            <person name="Varghese N."/>
            <person name="Submissions S."/>
        </authorList>
    </citation>
    <scope>NUCLEOTIDE SEQUENCE [LARGE SCALE GENOMIC DNA]</scope>
    <source>
        <strain evidence="7 8">RHA_55</strain>
    </source>
</reference>
<dbReference type="EMBL" id="LT629774">
    <property type="protein sequence ID" value="SDS48662.1"/>
    <property type="molecule type" value="Genomic_DNA"/>
</dbReference>
<feature type="transmembrane region" description="Helical" evidence="5">
    <location>
        <begin position="37"/>
        <end position="56"/>
    </location>
</feature>
<dbReference type="STRING" id="1249933.SAMN04489797_1703"/>
<dbReference type="PROSITE" id="PS51352">
    <property type="entry name" value="THIOREDOXIN_2"/>
    <property type="match status" value="1"/>
</dbReference>
<dbReference type="SUPFAM" id="SSF52833">
    <property type="entry name" value="Thioredoxin-like"/>
    <property type="match status" value="1"/>
</dbReference>
<comment type="similarity">
    <text evidence="1">Belongs to the SCO1/2 family.</text>
</comment>
<feature type="domain" description="Thioredoxin" evidence="6">
    <location>
        <begin position="82"/>
        <end position="246"/>
    </location>
</feature>
<evidence type="ECO:0000259" key="6">
    <source>
        <dbReference type="PROSITE" id="PS51352"/>
    </source>
</evidence>
<dbReference type="AlphaFoldDB" id="A0A1H1SL44"/>
<evidence type="ECO:0000256" key="4">
    <source>
        <dbReference type="PIRSR" id="PIRSR603782-2"/>
    </source>
</evidence>
<accession>A0A1H1SL44</accession>
<dbReference type="InterPro" id="IPR036249">
    <property type="entry name" value="Thioredoxin-like_sf"/>
</dbReference>
<dbReference type="Proteomes" id="UP000198963">
    <property type="component" value="Chromosome I"/>
</dbReference>
<protein>
    <submittedName>
        <fullName evidence="7">Protein SCO1/2</fullName>
    </submittedName>
</protein>
<keyword evidence="5" id="KW-0812">Transmembrane</keyword>
<evidence type="ECO:0000256" key="3">
    <source>
        <dbReference type="PIRSR" id="PIRSR603782-1"/>
    </source>
</evidence>
<dbReference type="Gene3D" id="3.40.30.10">
    <property type="entry name" value="Glutaredoxin"/>
    <property type="match status" value="1"/>
</dbReference>
<evidence type="ECO:0000313" key="8">
    <source>
        <dbReference type="Proteomes" id="UP000198963"/>
    </source>
</evidence>
<feature type="binding site" evidence="3">
    <location>
        <position position="209"/>
    </location>
    <ligand>
        <name>Cu cation</name>
        <dbReference type="ChEBI" id="CHEBI:23378"/>
    </ligand>
</feature>
<evidence type="ECO:0000313" key="7">
    <source>
        <dbReference type="EMBL" id="SDS48662.1"/>
    </source>
</evidence>
<dbReference type="InterPro" id="IPR013766">
    <property type="entry name" value="Thioredoxin_domain"/>
</dbReference>
<gene>
    <name evidence="7" type="ORF">SAMN04489797_1703</name>
</gene>
<keyword evidence="4" id="KW-1015">Disulfide bond</keyword>
<evidence type="ECO:0000256" key="5">
    <source>
        <dbReference type="SAM" id="Phobius"/>
    </source>
</evidence>
<keyword evidence="5" id="KW-0472">Membrane</keyword>
<evidence type="ECO:0000256" key="1">
    <source>
        <dbReference type="ARBA" id="ARBA00010996"/>
    </source>
</evidence>
<proteinExistence type="inferred from homology"/>
<keyword evidence="3" id="KW-0479">Metal-binding</keyword>
<keyword evidence="2 3" id="KW-0186">Copper</keyword>
<evidence type="ECO:0000256" key="2">
    <source>
        <dbReference type="ARBA" id="ARBA00023008"/>
    </source>
</evidence>
<name>A0A1H1SL44_9FLAO</name>
<feature type="binding site" evidence="3">
    <location>
        <position position="124"/>
    </location>
    <ligand>
        <name>Cu cation</name>
        <dbReference type="ChEBI" id="CHEBI:23378"/>
    </ligand>
</feature>
<keyword evidence="8" id="KW-1185">Reference proteome</keyword>
<dbReference type="PANTHER" id="PTHR12151">
    <property type="entry name" value="ELECTRON TRANSPORT PROTIN SCO1/SENC FAMILY MEMBER"/>
    <property type="match status" value="1"/>
</dbReference>
<dbReference type="CDD" id="cd02968">
    <property type="entry name" value="SCO"/>
    <property type="match status" value="1"/>
</dbReference>
<dbReference type="GO" id="GO:0046872">
    <property type="term" value="F:metal ion binding"/>
    <property type="evidence" value="ECO:0007669"/>
    <property type="project" value="UniProtKB-KW"/>
</dbReference>